<evidence type="ECO:0000256" key="3">
    <source>
        <dbReference type="SAM" id="MobiDB-lite"/>
    </source>
</evidence>
<proteinExistence type="predicted"/>
<name>A0ABP4WXR5_9MICO</name>
<feature type="domain" description="NodB homology" evidence="4">
    <location>
        <begin position="340"/>
        <end position="513"/>
    </location>
</feature>
<dbReference type="PANTHER" id="PTHR10587">
    <property type="entry name" value="GLYCOSYL TRANSFERASE-RELATED"/>
    <property type="match status" value="1"/>
</dbReference>
<evidence type="ECO:0000313" key="5">
    <source>
        <dbReference type="EMBL" id="GAA1762946.1"/>
    </source>
</evidence>
<protein>
    <recommendedName>
        <fullName evidence="4">NodB homology domain-containing protein</fullName>
    </recommendedName>
</protein>
<sequence length="535" mass="55006">MGGMGRGRRSRWRTGIGLVALLALAGCGIVPPGVDDSTGRTPAPTSTSDQPTVPPTPGASGSADGSTTSAPSQPRADLGYRLPRLGPGDAPGLVARLAAMATPDFAAVVRWATPAGVTAFGDALDARFAELARDAASAHGVPWMPGVDIAPGGVGSACARHPLTAPTGVSLTVDCQIVAAAGSVVGQRIIVLRRDGRTAAPLERTVWYADVATGEIGDGSALYLPGVEHRVLRLLAEGLREGGSTSAASVAVAALAPDAVRTLLADTVVTADDFVVQVPLVPSADGRGRQLVSVLVPVRLLVPFLSPFGAAVHGVVAGGAPFRVADAPAAADPIDCTLVACASITFDDGPTSLTDGLIDLLHEWRAPATFFLQGVNVEKRPEVAKRLMDEGHELGNHTWNHPALTKLPDPEVRAQVKRTQAAIAAATGITARSLRPPYGDVDKRVRGVVGLPIVVWDVDTLDWTEPGSEVVAERAVGESSRGSIVLMHDTHSATVAAVPDVVDGLRDRGFTLATVAEQFGGSLPPAGQTVSRGPR</sequence>
<evidence type="ECO:0000259" key="4">
    <source>
        <dbReference type="PROSITE" id="PS51677"/>
    </source>
</evidence>
<feature type="compositionally biased region" description="Polar residues" evidence="3">
    <location>
        <begin position="39"/>
        <end position="51"/>
    </location>
</feature>
<feature type="compositionally biased region" description="Low complexity" evidence="3">
    <location>
        <begin position="58"/>
        <end position="72"/>
    </location>
</feature>
<evidence type="ECO:0000256" key="2">
    <source>
        <dbReference type="ARBA" id="ARBA00022801"/>
    </source>
</evidence>
<gene>
    <name evidence="5" type="ORF">GCM10009747_23090</name>
</gene>
<keyword evidence="6" id="KW-1185">Reference proteome</keyword>
<dbReference type="PROSITE" id="PS51257">
    <property type="entry name" value="PROKAR_LIPOPROTEIN"/>
    <property type="match status" value="1"/>
</dbReference>
<evidence type="ECO:0000313" key="6">
    <source>
        <dbReference type="Proteomes" id="UP001500506"/>
    </source>
</evidence>
<evidence type="ECO:0000256" key="1">
    <source>
        <dbReference type="ARBA" id="ARBA00022723"/>
    </source>
</evidence>
<dbReference type="SUPFAM" id="SSF88713">
    <property type="entry name" value="Glycoside hydrolase/deacetylase"/>
    <property type="match status" value="1"/>
</dbReference>
<dbReference type="Pfam" id="PF01522">
    <property type="entry name" value="Polysacc_deac_1"/>
    <property type="match status" value="1"/>
</dbReference>
<dbReference type="Gene3D" id="3.20.20.370">
    <property type="entry name" value="Glycoside hydrolase/deacetylase"/>
    <property type="match status" value="1"/>
</dbReference>
<comment type="caution">
    <text evidence="5">The sequence shown here is derived from an EMBL/GenBank/DDBJ whole genome shotgun (WGS) entry which is preliminary data.</text>
</comment>
<organism evidence="5 6">
    <name type="scientific">Agromyces humatus</name>
    <dbReference type="NCBI Taxonomy" id="279573"/>
    <lineage>
        <taxon>Bacteria</taxon>
        <taxon>Bacillati</taxon>
        <taxon>Actinomycetota</taxon>
        <taxon>Actinomycetes</taxon>
        <taxon>Micrococcales</taxon>
        <taxon>Microbacteriaceae</taxon>
        <taxon>Agromyces</taxon>
    </lineage>
</organism>
<reference evidence="6" key="1">
    <citation type="journal article" date="2019" name="Int. J. Syst. Evol. Microbiol.">
        <title>The Global Catalogue of Microorganisms (GCM) 10K type strain sequencing project: providing services to taxonomists for standard genome sequencing and annotation.</title>
        <authorList>
            <consortium name="The Broad Institute Genomics Platform"/>
            <consortium name="The Broad Institute Genome Sequencing Center for Infectious Disease"/>
            <person name="Wu L."/>
            <person name="Ma J."/>
        </authorList>
    </citation>
    <scope>NUCLEOTIDE SEQUENCE [LARGE SCALE GENOMIC DNA]</scope>
    <source>
        <strain evidence="6">JCM 14319</strain>
    </source>
</reference>
<feature type="region of interest" description="Disordered" evidence="3">
    <location>
        <begin position="33"/>
        <end position="83"/>
    </location>
</feature>
<keyword evidence="2" id="KW-0378">Hydrolase</keyword>
<dbReference type="Proteomes" id="UP001500506">
    <property type="component" value="Unassembled WGS sequence"/>
</dbReference>
<dbReference type="PROSITE" id="PS51677">
    <property type="entry name" value="NODB"/>
    <property type="match status" value="1"/>
</dbReference>
<dbReference type="InterPro" id="IPR011330">
    <property type="entry name" value="Glyco_hydro/deAcase_b/a-brl"/>
</dbReference>
<dbReference type="PANTHER" id="PTHR10587:SF133">
    <property type="entry name" value="CHITIN DEACETYLASE 1-RELATED"/>
    <property type="match status" value="1"/>
</dbReference>
<dbReference type="InterPro" id="IPR050248">
    <property type="entry name" value="Polysacc_deacetylase_ArnD"/>
</dbReference>
<keyword evidence="1" id="KW-0479">Metal-binding</keyword>
<dbReference type="InterPro" id="IPR002509">
    <property type="entry name" value="NODB_dom"/>
</dbReference>
<dbReference type="EMBL" id="BAAANH010000004">
    <property type="protein sequence ID" value="GAA1762946.1"/>
    <property type="molecule type" value="Genomic_DNA"/>
</dbReference>
<accession>A0ABP4WXR5</accession>